<dbReference type="Proteomes" id="UP001228113">
    <property type="component" value="Chromosome"/>
</dbReference>
<feature type="signal peptide" evidence="1">
    <location>
        <begin position="1"/>
        <end position="24"/>
    </location>
</feature>
<dbReference type="AlphaFoldDB" id="A0AA48GX43"/>
<evidence type="ECO:0000256" key="1">
    <source>
        <dbReference type="SAM" id="SignalP"/>
    </source>
</evidence>
<keyword evidence="1" id="KW-0732">Signal</keyword>
<accession>A0AA48GX43</accession>
<dbReference type="KEGG" id="msea:METESE_28370"/>
<proteinExistence type="predicted"/>
<protein>
    <submittedName>
        <fullName evidence="2">Uncharacterized protein</fullName>
    </submittedName>
</protein>
<feature type="chain" id="PRO_5041419809" evidence="1">
    <location>
        <begin position="25"/>
        <end position="448"/>
    </location>
</feature>
<gene>
    <name evidence="2" type="ORF">METESE_28370</name>
</gene>
<organism evidence="2 3">
    <name type="scientific">Mesoterricola sediminis</name>
    <dbReference type="NCBI Taxonomy" id="2927980"/>
    <lineage>
        <taxon>Bacteria</taxon>
        <taxon>Pseudomonadati</taxon>
        <taxon>Acidobacteriota</taxon>
        <taxon>Holophagae</taxon>
        <taxon>Holophagales</taxon>
        <taxon>Holophagaceae</taxon>
        <taxon>Mesoterricola</taxon>
    </lineage>
</organism>
<evidence type="ECO:0000313" key="2">
    <source>
        <dbReference type="EMBL" id="BDU77879.1"/>
    </source>
</evidence>
<name>A0AA48GX43_9BACT</name>
<sequence>MKNPLHLPLCLLLLAGASSLTPLAADVPSIDDQMGQLHAVISKAVLNGMTGNNFLFEFALPGLPVGGDGWDPTSDDSQRAAFDLADAIYKAKPVMVKNGNFTFSSIYDAIVNNAQSVTPNQLSPKDQKRLSDLQAEWGDGSEKYAIYHKYRDAYYEAEDTHSRERIQGALQDWIGSGNKFAYEGAVHQIQQLQTKTGDAWWSSLSGKFNTAVAMNPNGYPKVTFFPGIGSWTADDGWMTVTYNKSKTVKNSKLADQAIAAGLKGRVGWFKINAEVAKHDMSLSKHLMDSNSSITFKLKRVDIERDWANDLLFLNPNWKLPSNVFNGMLAVGSLNDPRIDQMPLQTYAVSLILAKDIHIGAQVTDEDIKNVEHSLKASVSVGIGPFRIHGSYSKDNKTMDLSKIFNKSGIDLDGVQVIGAICVVPPKDLPAALDPAKPNVTRKLAGRTR</sequence>
<keyword evidence="3" id="KW-1185">Reference proteome</keyword>
<dbReference type="EMBL" id="AP027081">
    <property type="protein sequence ID" value="BDU77879.1"/>
    <property type="molecule type" value="Genomic_DNA"/>
</dbReference>
<evidence type="ECO:0000313" key="3">
    <source>
        <dbReference type="Proteomes" id="UP001228113"/>
    </source>
</evidence>
<reference evidence="2" key="1">
    <citation type="journal article" date="2023" name="Int. J. Syst. Evol. Microbiol.">
        <title>Mesoterricola silvestris gen. nov., sp. nov., Mesoterricola sediminis sp. nov., Geothrix oryzae sp. nov., Geothrix edaphica sp. nov., Geothrix rubra sp. nov., and Geothrix limicola sp. nov., six novel members of Acidobacteriota isolated from soils.</title>
        <authorList>
            <person name="Itoh H."/>
            <person name="Sugisawa Y."/>
            <person name="Mise K."/>
            <person name="Xu Z."/>
            <person name="Kuniyasu M."/>
            <person name="Ushijima N."/>
            <person name="Kawano K."/>
            <person name="Kobayashi E."/>
            <person name="Shiratori Y."/>
            <person name="Masuda Y."/>
            <person name="Senoo K."/>
        </authorList>
    </citation>
    <scope>NUCLEOTIDE SEQUENCE</scope>
    <source>
        <strain evidence="2">W786</strain>
    </source>
</reference>
<dbReference type="RefSeq" id="WP_316410461.1">
    <property type="nucleotide sequence ID" value="NZ_AP027081.1"/>
</dbReference>